<keyword evidence="2" id="KW-1185">Reference proteome</keyword>
<sequence>MVAESKEISGVKSMDETRLVVHEAEGTAPLLIDMLIDVFGSSGLVKELPRAHKSEVFQLDERSDLCLIAENQWWDCPWFYASRDVVNDVLVKFGLVSTGDGYTEFNVDGVVCGTLGLAGLLVRSLLALYVDAMGCIRLAFGWDVMELVT</sequence>
<dbReference type="EMBL" id="JBBPBN010000019">
    <property type="protein sequence ID" value="KAK9018414.1"/>
    <property type="molecule type" value="Genomic_DNA"/>
</dbReference>
<accession>A0ABR2S0B1</accession>
<evidence type="ECO:0000313" key="1">
    <source>
        <dbReference type="EMBL" id="KAK9018414.1"/>
    </source>
</evidence>
<reference evidence="1 2" key="1">
    <citation type="journal article" date="2024" name="G3 (Bethesda)">
        <title>Genome assembly of Hibiscus sabdariffa L. provides insights into metabolisms of medicinal natural products.</title>
        <authorList>
            <person name="Kim T."/>
        </authorList>
    </citation>
    <scope>NUCLEOTIDE SEQUENCE [LARGE SCALE GENOMIC DNA]</scope>
    <source>
        <strain evidence="1">TK-2024</strain>
        <tissue evidence="1">Old leaves</tissue>
    </source>
</reference>
<organism evidence="1 2">
    <name type="scientific">Hibiscus sabdariffa</name>
    <name type="common">roselle</name>
    <dbReference type="NCBI Taxonomy" id="183260"/>
    <lineage>
        <taxon>Eukaryota</taxon>
        <taxon>Viridiplantae</taxon>
        <taxon>Streptophyta</taxon>
        <taxon>Embryophyta</taxon>
        <taxon>Tracheophyta</taxon>
        <taxon>Spermatophyta</taxon>
        <taxon>Magnoliopsida</taxon>
        <taxon>eudicotyledons</taxon>
        <taxon>Gunneridae</taxon>
        <taxon>Pentapetalae</taxon>
        <taxon>rosids</taxon>
        <taxon>malvids</taxon>
        <taxon>Malvales</taxon>
        <taxon>Malvaceae</taxon>
        <taxon>Malvoideae</taxon>
        <taxon>Hibiscus</taxon>
    </lineage>
</organism>
<gene>
    <name evidence="1" type="ORF">V6N11_001390</name>
</gene>
<dbReference type="Proteomes" id="UP001396334">
    <property type="component" value="Unassembled WGS sequence"/>
</dbReference>
<comment type="caution">
    <text evidence="1">The sequence shown here is derived from an EMBL/GenBank/DDBJ whole genome shotgun (WGS) entry which is preliminary data.</text>
</comment>
<proteinExistence type="predicted"/>
<evidence type="ECO:0000313" key="2">
    <source>
        <dbReference type="Proteomes" id="UP001396334"/>
    </source>
</evidence>
<name>A0ABR2S0B1_9ROSI</name>
<protein>
    <submittedName>
        <fullName evidence="1">Uncharacterized protein</fullName>
    </submittedName>
</protein>